<reference evidence="1 2" key="1">
    <citation type="submission" date="2020-08" db="EMBL/GenBank/DDBJ databases">
        <title>Genomic Encyclopedia of Type Strains, Phase IV (KMG-IV): sequencing the most valuable type-strain genomes for metagenomic binning, comparative biology and taxonomic classification.</title>
        <authorList>
            <person name="Goeker M."/>
        </authorList>
    </citation>
    <scope>NUCLEOTIDE SEQUENCE [LARGE SCALE GENOMIC DNA]</scope>
    <source>
        <strain evidence="1 2">DSM 29854</strain>
    </source>
</reference>
<evidence type="ECO:0000313" key="1">
    <source>
        <dbReference type="EMBL" id="MBA9077088.1"/>
    </source>
</evidence>
<organism evidence="1 2">
    <name type="scientific">Rufibacter quisquiliarum</name>
    <dbReference type="NCBI Taxonomy" id="1549639"/>
    <lineage>
        <taxon>Bacteria</taxon>
        <taxon>Pseudomonadati</taxon>
        <taxon>Bacteroidota</taxon>
        <taxon>Cytophagia</taxon>
        <taxon>Cytophagales</taxon>
        <taxon>Hymenobacteraceae</taxon>
        <taxon>Rufibacter</taxon>
    </lineage>
</organism>
<dbReference type="Proteomes" id="UP000563094">
    <property type="component" value="Unassembled WGS sequence"/>
</dbReference>
<dbReference type="EMBL" id="JACJIQ010000006">
    <property type="protein sequence ID" value="MBA9077088.1"/>
    <property type="molecule type" value="Genomic_DNA"/>
</dbReference>
<sequence length="48" mass="5574">MNTSTIEEDNGLFYSFKTKLSRDNKKKLDILTANQLLEVGAFKMPFIY</sequence>
<dbReference type="AlphaFoldDB" id="A0A839GRQ0"/>
<name>A0A839GRQ0_9BACT</name>
<keyword evidence="2" id="KW-1185">Reference proteome</keyword>
<gene>
    <name evidence="1" type="ORF">FHS90_001799</name>
</gene>
<proteinExistence type="predicted"/>
<evidence type="ECO:0000313" key="2">
    <source>
        <dbReference type="Proteomes" id="UP000563094"/>
    </source>
</evidence>
<protein>
    <submittedName>
        <fullName evidence="1">Uncharacterized protein</fullName>
    </submittedName>
</protein>
<accession>A0A839GRQ0</accession>
<comment type="caution">
    <text evidence="1">The sequence shown here is derived from an EMBL/GenBank/DDBJ whole genome shotgun (WGS) entry which is preliminary data.</text>
</comment>